<evidence type="ECO:0000256" key="1">
    <source>
        <dbReference type="ARBA" id="ARBA00022741"/>
    </source>
</evidence>
<dbReference type="Pfam" id="PF00005">
    <property type="entry name" value="ABC_tran"/>
    <property type="match status" value="1"/>
</dbReference>
<keyword evidence="1" id="KW-0547">Nucleotide-binding</keyword>
<organism evidence="4 5">
    <name type="scientific">Candidatus Microbacterium phytovorans</name>
    <dbReference type="NCBI Taxonomy" id="3121374"/>
    <lineage>
        <taxon>Bacteria</taxon>
        <taxon>Bacillati</taxon>
        <taxon>Actinomycetota</taxon>
        <taxon>Actinomycetes</taxon>
        <taxon>Micrococcales</taxon>
        <taxon>Microbacteriaceae</taxon>
        <taxon>Microbacterium</taxon>
    </lineage>
</organism>
<dbReference type="InterPro" id="IPR027417">
    <property type="entry name" value="P-loop_NTPase"/>
</dbReference>
<protein>
    <submittedName>
        <fullName evidence="4">ATP-binding cassette domain-containing protein</fullName>
    </submittedName>
</protein>
<sequence length="210" mass="22213">MRVTAHGITKSFSRTLVLDDVSIEFESGCINVLVAPSGSGKTTLLSILAGLERPDGGSVAHEVGGHPMLVDPGNVAWVTQGNNVLAGRSVLDNVLLGPLASGVPFDVAAKRALDVLDHVGLRRRATERARALSGGELQRLCLARALASPRRAIFADEPTAHLDEGNTSAFAAALRGVDSSTTILIATHDPVLVDVADRVFDLRAKRWVRQ</sequence>
<dbReference type="AlphaFoldDB" id="A0AAJ6B4I8"/>
<evidence type="ECO:0000313" key="4">
    <source>
        <dbReference type="EMBL" id="WEK12816.1"/>
    </source>
</evidence>
<dbReference type="PANTHER" id="PTHR24220:SF86">
    <property type="entry name" value="ABC TRANSPORTER ABCH.1"/>
    <property type="match status" value="1"/>
</dbReference>
<dbReference type="EMBL" id="CP119321">
    <property type="protein sequence ID" value="WEK12816.1"/>
    <property type="molecule type" value="Genomic_DNA"/>
</dbReference>
<proteinExistence type="predicted"/>
<evidence type="ECO:0000259" key="3">
    <source>
        <dbReference type="PROSITE" id="PS50893"/>
    </source>
</evidence>
<dbReference type="Gene3D" id="3.40.50.300">
    <property type="entry name" value="P-loop containing nucleotide triphosphate hydrolases"/>
    <property type="match status" value="1"/>
</dbReference>
<dbReference type="GO" id="GO:0016887">
    <property type="term" value="F:ATP hydrolysis activity"/>
    <property type="evidence" value="ECO:0007669"/>
    <property type="project" value="InterPro"/>
</dbReference>
<dbReference type="InterPro" id="IPR015854">
    <property type="entry name" value="ABC_transpr_LolD-like"/>
</dbReference>
<reference evidence="4" key="1">
    <citation type="submission" date="2023-03" db="EMBL/GenBank/DDBJ databases">
        <title>Andean soil-derived lignocellulolytic bacterial consortium as a source of novel taxa and putative plastic-active enzymes.</title>
        <authorList>
            <person name="Diaz-Garcia L."/>
            <person name="Chuvochina M."/>
            <person name="Feuerriegel G."/>
            <person name="Bunk B."/>
            <person name="Sproer C."/>
            <person name="Streit W.R."/>
            <person name="Rodriguez L.M."/>
            <person name="Overmann J."/>
            <person name="Jimenez D.J."/>
        </authorList>
    </citation>
    <scope>NUCLEOTIDE SEQUENCE</scope>
    <source>
        <strain evidence="4">MAG 4610</strain>
    </source>
</reference>
<dbReference type="InterPro" id="IPR003593">
    <property type="entry name" value="AAA+_ATPase"/>
</dbReference>
<dbReference type="SUPFAM" id="SSF52540">
    <property type="entry name" value="P-loop containing nucleoside triphosphate hydrolases"/>
    <property type="match status" value="1"/>
</dbReference>
<dbReference type="InterPro" id="IPR017871">
    <property type="entry name" value="ABC_transporter-like_CS"/>
</dbReference>
<dbReference type="Proteomes" id="UP001213972">
    <property type="component" value="Chromosome"/>
</dbReference>
<keyword evidence="2 4" id="KW-0067">ATP-binding</keyword>
<evidence type="ECO:0000313" key="5">
    <source>
        <dbReference type="Proteomes" id="UP001213972"/>
    </source>
</evidence>
<dbReference type="GO" id="GO:0005886">
    <property type="term" value="C:plasma membrane"/>
    <property type="evidence" value="ECO:0007669"/>
    <property type="project" value="TreeGrafter"/>
</dbReference>
<dbReference type="SMART" id="SM00382">
    <property type="entry name" value="AAA"/>
    <property type="match status" value="1"/>
</dbReference>
<accession>A0AAJ6B4I8</accession>
<dbReference type="GO" id="GO:0005524">
    <property type="term" value="F:ATP binding"/>
    <property type="evidence" value="ECO:0007669"/>
    <property type="project" value="UniProtKB-KW"/>
</dbReference>
<dbReference type="GO" id="GO:0022857">
    <property type="term" value="F:transmembrane transporter activity"/>
    <property type="evidence" value="ECO:0007669"/>
    <property type="project" value="TreeGrafter"/>
</dbReference>
<gene>
    <name evidence="4" type="ORF">P0Y48_10115</name>
</gene>
<name>A0AAJ6B4I8_9MICO</name>
<evidence type="ECO:0000256" key="2">
    <source>
        <dbReference type="ARBA" id="ARBA00022840"/>
    </source>
</evidence>
<dbReference type="InterPro" id="IPR003439">
    <property type="entry name" value="ABC_transporter-like_ATP-bd"/>
</dbReference>
<dbReference type="PROSITE" id="PS50893">
    <property type="entry name" value="ABC_TRANSPORTER_2"/>
    <property type="match status" value="1"/>
</dbReference>
<dbReference type="PROSITE" id="PS00211">
    <property type="entry name" value="ABC_TRANSPORTER_1"/>
    <property type="match status" value="1"/>
</dbReference>
<feature type="domain" description="ABC transporter" evidence="3">
    <location>
        <begin position="3"/>
        <end position="208"/>
    </location>
</feature>
<dbReference type="PANTHER" id="PTHR24220">
    <property type="entry name" value="IMPORT ATP-BINDING PROTEIN"/>
    <property type="match status" value="1"/>
</dbReference>